<evidence type="ECO:0000256" key="4">
    <source>
        <dbReference type="ARBA" id="ARBA00022801"/>
    </source>
</evidence>
<evidence type="ECO:0000259" key="10">
    <source>
        <dbReference type="SMART" id="SM00849"/>
    </source>
</evidence>
<evidence type="ECO:0000256" key="2">
    <source>
        <dbReference type="ARBA" id="ARBA00007749"/>
    </source>
</evidence>
<evidence type="ECO:0000256" key="1">
    <source>
        <dbReference type="ARBA" id="ARBA00001947"/>
    </source>
</evidence>
<gene>
    <name evidence="11" type="ORF">KB449_29885</name>
</gene>
<dbReference type="CDD" id="cd07730">
    <property type="entry name" value="metallo-hydrolase-like_MBL-fold"/>
    <property type="match status" value="1"/>
</dbReference>
<evidence type="ECO:0000313" key="12">
    <source>
        <dbReference type="Proteomes" id="UP001161691"/>
    </source>
</evidence>
<protein>
    <submittedName>
        <fullName evidence="11">MBL fold metallo-hydrolase</fullName>
    </submittedName>
</protein>
<dbReference type="RefSeq" id="WP_282911844.1">
    <property type="nucleotide sequence ID" value="NZ_JAGRPV010000001.1"/>
</dbReference>
<name>A0ABT6TQR5_9BACL</name>
<comment type="catalytic activity">
    <reaction evidence="8">
        <text>3',5'-cyclic UMP + H2O = UMP + H(+)</text>
        <dbReference type="Rhea" id="RHEA:70575"/>
        <dbReference type="ChEBI" id="CHEBI:15377"/>
        <dbReference type="ChEBI" id="CHEBI:15378"/>
        <dbReference type="ChEBI" id="CHEBI:57865"/>
        <dbReference type="ChEBI" id="CHEBI:184387"/>
    </reaction>
    <physiologicalReaction direction="left-to-right" evidence="8">
        <dbReference type="Rhea" id="RHEA:70576"/>
    </physiologicalReaction>
</comment>
<dbReference type="InterPro" id="IPR001279">
    <property type="entry name" value="Metallo-B-lactamas"/>
</dbReference>
<evidence type="ECO:0000256" key="7">
    <source>
        <dbReference type="ARBA" id="ARBA00034301"/>
    </source>
</evidence>
<comment type="caution">
    <text evidence="11">The sequence shown here is derived from an EMBL/GenBank/DDBJ whole genome shotgun (WGS) entry which is preliminary data.</text>
</comment>
<accession>A0ABT6TQR5</accession>
<dbReference type="SUPFAM" id="SSF56281">
    <property type="entry name" value="Metallo-hydrolase/oxidoreductase"/>
    <property type="match status" value="1"/>
</dbReference>
<evidence type="ECO:0000313" key="11">
    <source>
        <dbReference type="EMBL" id="MDI4649185.1"/>
    </source>
</evidence>
<evidence type="ECO:0000256" key="6">
    <source>
        <dbReference type="ARBA" id="ARBA00034221"/>
    </source>
</evidence>
<dbReference type="EMBL" id="JAGRPV010000001">
    <property type="protein sequence ID" value="MDI4649185.1"/>
    <property type="molecule type" value="Genomic_DNA"/>
</dbReference>
<dbReference type="PANTHER" id="PTHR42978">
    <property type="entry name" value="QUORUM-QUENCHING LACTONASE YTNP-RELATED-RELATED"/>
    <property type="match status" value="1"/>
</dbReference>
<comment type="catalytic activity">
    <reaction evidence="6">
        <text>3',5'-cyclic CMP + H2O = CMP + H(+)</text>
        <dbReference type="Rhea" id="RHEA:72675"/>
        <dbReference type="ChEBI" id="CHEBI:15377"/>
        <dbReference type="ChEBI" id="CHEBI:15378"/>
        <dbReference type="ChEBI" id="CHEBI:58003"/>
        <dbReference type="ChEBI" id="CHEBI:60377"/>
    </reaction>
    <physiologicalReaction direction="left-to-right" evidence="6">
        <dbReference type="Rhea" id="RHEA:72676"/>
    </physiologicalReaction>
</comment>
<dbReference type="Gene3D" id="3.60.15.10">
    <property type="entry name" value="Ribonuclease Z/Hydroxyacylglutathione hydrolase-like"/>
    <property type="match status" value="2"/>
</dbReference>
<feature type="region of interest" description="Disordered" evidence="9">
    <location>
        <begin position="221"/>
        <end position="248"/>
    </location>
</feature>
<keyword evidence="4" id="KW-0378">Hydrolase</keyword>
<dbReference type="InterPro" id="IPR051013">
    <property type="entry name" value="MBL_superfamily_lactonases"/>
</dbReference>
<evidence type="ECO:0000256" key="8">
    <source>
        <dbReference type="ARBA" id="ARBA00048505"/>
    </source>
</evidence>
<evidence type="ECO:0000256" key="5">
    <source>
        <dbReference type="ARBA" id="ARBA00022833"/>
    </source>
</evidence>
<evidence type="ECO:0000256" key="9">
    <source>
        <dbReference type="SAM" id="MobiDB-lite"/>
    </source>
</evidence>
<feature type="compositionally biased region" description="Low complexity" evidence="9">
    <location>
        <begin position="221"/>
        <end position="235"/>
    </location>
</feature>
<dbReference type="PANTHER" id="PTHR42978:SF2">
    <property type="entry name" value="102 KBASES UNSTABLE REGION: FROM 1 TO 119443"/>
    <property type="match status" value="1"/>
</dbReference>
<organism evidence="11 12">
    <name type="scientific">Cohnella hashimotonis</name>
    <dbReference type="NCBI Taxonomy" id="2826895"/>
    <lineage>
        <taxon>Bacteria</taxon>
        <taxon>Bacillati</taxon>
        <taxon>Bacillota</taxon>
        <taxon>Bacilli</taxon>
        <taxon>Bacillales</taxon>
        <taxon>Paenibacillaceae</taxon>
        <taxon>Cohnella</taxon>
    </lineage>
</organism>
<comment type="function">
    <text evidence="7">Counteracts the endogenous Pycsar antiviral defense system. Phosphodiesterase that enables metal-dependent hydrolysis of host cyclic nucleotide Pycsar defense signals such as cCMP and cUMP.</text>
</comment>
<feature type="domain" description="Metallo-beta-lactamase" evidence="10">
    <location>
        <begin position="39"/>
        <end position="251"/>
    </location>
</feature>
<dbReference type="InterPro" id="IPR036866">
    <property type="entry name" value="RibonucZ/Hydroxyglut_hydro"/>
</dbReference>
<sequence>MSAFTDIVPVELKLMAAGYCVHPEFVTIRGGSLRTAAYPAGFALIRHPVQGWILFDTGYSARFEALTQRLPYALYRRLTPVRYREEDAAVRQLERLGIRADEIGTVILSHFHADHIAGARDFPRARFLYPEAAYAPLRRLGPVRSTRAGFLPGLLPDGFAEMAMPIETAAAWTPLPGPSPLTGGWDLLGDGSLIAVSLPGHAAGQIGLLLHAADWQPATAADANAAPAAPDRAVATDSPAAPPPLPAAPPRAAGLTHCLLCADAAWSSRALRENRPPHPAAGIVMDDRRAYRDSFALLRSWQAADPALVIVPSHCREFFPIDDPEVSKR</sequence>
<keyword evidence="3" id="KW-0479">Metal-binding</keyword>
<dbReference type="Proteomes" id="UP001161691">
    <property type="component" value="Unassembled WGS sequence"/>
</dbReference>
<reference evidence="11" key="1">
    <citation type="submission" date="2023-04" db="EMBL/GenBank/DDBJ databases">
        <title>Comparative genomic analysis of Cohnella hashimotonis sp. nov., isolated from the International Space Station.</title>
        <authorList>
            <person name="Venkateswaran K."/>
            <person name="Simpson A."/>
        </authorList>
    </citation>
    <scope>NUCLEOTIDE SEQUENCE</scope>
    <source>
        <strain evidence="11">F6_2S_P_1</strain>
    </source>
</reference>
<dbReference type="Pfam" id="PF00753">
    <property type="entry name" value="Lactamase_B"/>
    <property type="match status" value="1"/>
</dbReference>
<keyword evidence="5" id="KW-0862">Zinc</keyword>
<dbReference type="SMART" id="SM00849">
    <property type="entry name" value="Lactamase_B"/>
    <property type="match status" value="1"/>
</dbReference>
<keyword evidence="12" id="KW-1185">Reference proteome</keyword>
<comment type="cofactor">
    <cofactor evidence="1">
        <name>Zn(2+)</name>
        <dbReference type="ChEBI" id="CHEBI:29105"/>
    </cofactor>
</comment>
<evidence type="ECO:0000256" key="3">
    <source>
        <dbReference type="ARBA" id="ARBA00022723"/>
    </source>
</evidence>
<proteinExistence type="inferred from homology"/>
<comment type="similarity">
    <text evidence="2">Belongs to the metallo-beta-lactamase superfamily.</text>
</comment>